<dbReference type="FunFam" id="1.10.10.820:FF:000003">
    <property type="entry name" value="unconventional myosin-IXa isoform X1"/>
    <property type="match status" value="1"/>
</dbReference>
<dbReference type="PANTHER" id="PTHR46184">
    <property type="entry name" value="UNCONVENTIONAL MYOSIN-IXB-LIKE PROTEIN"/>
    <property type="match status" value="1"/>
</dbReference>
<dbReference type="InterPro" id="IPR008936">
    <property type="entry name" value="Rho_GTPase_activation_prot"/>
</dbReference>
<dbReference type="InterPro" id="IPR046989">
    <property type="entry name" value="RA_Myosin-IXb"/>
</dbReference>
<dbReference type="InterPro" id="IPR000048">
    <property type="entry name" value="IQ_motif_EF-hand-BS"/>
</dbReference>
<feature type="region of interest" description="Disordered" evidence="15">
    <location>
        <begin position="1272"/>
        <end position="1364"/>
    </location>
</feature>
<dbReference type="InterPro" id="IPR029071">
    <property type="entry name" value="Ubiquitin-like_domsf"/>
</dbReference>
<dbReference type="Proteomes" id="UP000540952">
    <property type="component" value="Unassembled WGS sequence"/>
</dbReference>
<feature type="region of interest" description="Disordered" evidence="15">
    <location>
        <begin position="1378"/>
        <end position="1398"/>
    </location>
</feature>
<feature type="domain" description="Rho-GAP" evidence="18">
    <location>
        <begin position="1711"/>
        <end position="1899"/>
    </location>
</feature>
<dbReference type="GO" id="GO:0000146">
    <property type="term" value="F:microfilament motor activity"/>
    <property type="evidence" value="ECO:0007669"/>
    <property type="project" value="InterPro"/>
</dbReference>
<feature type="binding site" evidence="14">
    <location>
        <begin position="238"/>
        <end position="245"/>
    </location>
    <ligand>
        <name>ATP</name>
        <dbReference type="ChEBI" id="CHEBI:30616"/>
    </ligand>
</feature>
<feature type="compositionally biased region" description="Basic and acidic residues" evidence="15">
    <location>
        <begin position="1341"/>
        <end position="1357"/>
    </location>
</feature>
<dbReference type="Gene3D" id="1.20.120.720">
    <property type="entry name" value="Myosin VI head, motor domain, U50 subdomain"/>
    <property type="match status" value="1"/>
</dbReference>
<evidence type="ECO:0000256" key="6">
    <source>
        <dbReference type="ARBA" id="ARBA00022737"/>
    </source>
</evidence>
<dbReference type="SUPFAM" id="SSF52540">
    <property type="entry name" value="P-loop containing nucleoside triphosphate hydrolases"/>
    <property type="match status" value="2"/>
</dbReference>
<dbReference type="FunFam" id="1.20.120.720:FF:000003">
    <property type="entry name" value="Putative unconventional myosin-IXa"/>
    <property type="match status" value="1"/>
</dbReference>
<dbReference type="PROSITE" id="PS50096">
    <property type="entry name" value="IQ"/>
    <property type="match status" value="2"/>
</dbReference>
<keyword evidence="11" id="KW-0175">Coiled coil</keyword>
<dbReference type="SMART" id="SM00314">
    <property type="entry name" value="RA"/>
    <property type="match status" value="1"/>
</dbReference>
<name>A0A7K4WWP2_9TYRA</name>
<keyword evidence="6" id="KW-0677">Repeat</keyword>
<dbReference type="Pfam" id="PF00612">
    <property type="entry name" value="IQ"/>
    <property type="match status" value="3"/>
</dbReference>
<keyword evidence="3" id="KW-0343">GTPase activation</keyword>
<dbReference type="FunFam" id="3.40.850.10:FF:000013">
    <property type="entry name" value="unconventional myosin-IXa isoform X1"/>
    <property type="match status" value="1"/>
</dbReference>
<feature type="compositionally biased region" description="Polar residues" evidence="15">
    <location>
        <begin position="1328"/>
        <end position="1340"/>
    </location>
</feature>
<dbReference type="InterPro" id="IPR028557">
    <property type="entry name" value="RhoGAP_myosin_IXB"/>
</dbReference>
<dbReference type="InterPro" id="IPR036023">
    <property type="entry name" value="MYSc_Myo9"/>
</dbReference>
<comment type="subcellular location">
    <subcellularLocation>
        <location evidence="1">Cytoplasm</location>
    </subcellularLocation>
</comment>
<dbReference type="GO" id="GO:0051015">
    <property type="term" value="F:actin filament binding"/>
    <property type="evidence" value="ECO:0007669"/>
    <property type="project" value="TreeGrafter"/>
</dbReference>
<keyword evidence="8" id="KW-0863">Zinc-finger</keyword>
<evidence type="ECO:0000313" key="20">
    <source>
        <dbReference type="EMBL" id="NWR38700.1"/>
    </source>
</evidence>
<evidence type="ECO:0000256" key="7">
    <source>
        <dbReference type="ARBA" id="ARBA00022741"/>
    </source>
</evidence>
<dbReference type="EMBL" id="VZRD01000517">
    <property type="protein sequence ID" value="NWR38700.1"/>
    <property type="molecule type" value="Genomic_DNA"/>
</dbReference>
<evidence type="ECO:0000256" key="1">
    <source>
        <dbReference type="ARBA" id="ARBA00004496"/>
    </source>
</evidence>
<dbReference type="Gene3D" id="6.20.240.20">
    <property type="match status" value="1"/>
</dbReference>
<dbReference type="GO" id="GO:0001726">
    <property type="term" value="C:ruffle"/>
    <property type="evidence" value="ECO:0007669"/>
    <property type="project" value="TreeGrafter"/>
</dbReference>
<evidence type="ECO:0000256" key="12">
    <source>
        <dbReference type="ARBA" id="ARBA00023123"/>
    </source>
</evidence>
<feature type="domain" description="Ras-associating" evidence="17">
    <location>
        <begin position="15"/>
        <end position="113"/>
    </location>
</feature>
<reference evidence="20 21" key="1">
    <citation type="submission" date="2019-09" db="EMBL/GenBank/DDBJ databases">
        <title>Bird 10,000 Genomes (B10K) Project - Family phase.</title>
        <authorList>
            <person name="Zhang G."/>
        </authorList>
    </citation>
    <scope>NUCLEOTIDE SEQUENCE [LARGE SCALE GENOMIC DNA]</scope>
    <source>
        <strain evidence="20">B10K-CU-031-13</strain>
        <tissue evidence="20">Muscle</tissue>
    </source>
</reference>
<dbReference type="GO" id="GO:0005884">
    <property type="term" value="C:actin filament"/>
    <property type="evidence" value="ECO:0007669"/>
    <property type="project" value="TreeGrafter"/>
</dbReference>
<evidence type="ECO:0000256" key="15">
    <source>
        <dbReference type="SAM" id="MobiDB-lite"/>
    </source>
</evidence>
<evidence type="ECO:0000313" key="21">
    <source>
        <dbReference type="Proteomes" id="UP000540952"/>
    </source>
</evidence>
<dbReference type="InterPro" id="IPR000198">
    <property type="entry name" value="RhoGAP_dom"/>
</dbReference>
<feature type="region of interest" description="Disordered" evidence="15">
    <location>
        <begin position="1941"/>
        <end position="1973"/>
    </location>
</feature>
<dbReference type="Gene3D" id="1.20.58.530">
    <property type="match status" value="1"/>
</dbReference>
<keyword evidence="9" id="KW-0862">Zinc</keyword>
<evidence type="ECO:0000256" key="10">
    <source>
        <dbReference type="ARBA" id="ARBA00022840"/>
    </source>
</evidence>
<feature type="compositionally biased region" description="Basic and acidic residues" evidence="15">
    <location>
        <begin position="2022"/>
        <end position="2035"/>
    </location>
</feature>
<dbReference type="GO" id="GO:0005096">
    <property type="term" value="F:GTPase activator activity"/>
    <property type="evidence" value="ECO:0007669"/>
    <property type="project" value="UniProtKB-KW"/>
</dbReference>
<dbReference type="PROSITE" id="PS50081">
    <property type="entry name" value="ZF_DAG_PE_2"/>
    <property type="match status" value="1"/>
</dbReference>
<evidence type="ECO:0000256" key="2">
    <source>
        <dbReference type="ARBA" id="ARBA00008314"/>
    </source>
</evidence>
<feature type="region of interest" description="Disordered" evidence="15">
    <location>
        <begin position="1467"/>
        <end position="1492"/>
    </location>
</feature>
<dbReference type="InterPro" id="IPR027417">
    <property type="entry name" value="P-loop_NTPase"/>
</dbReference>
<dbReference type="InterPro" id="IPR046349">
    <property type="entry name" value="C1-like_sf"/>
</dbReference>
<dbReference type="FunFam" id="1.20.58.530:FF:000009">
    <property type="entry name" value="unconventional myosin-IXb isoform X1"/>
    <property type="match status" value="1"/>
</dbReference>
<dbReference type="GO" id="GO:0016459">
    <property type="term" value="C:myosin complex"/>
    <property type="evidence" value="ECO:0007669"/>
    <property type="project" value="UniProtKB-KW"/>
</dbReference>
<dbReference type="Pfam" id="PF00063">
    <property type="entry name" value="Myosin_head"/>
    <property type="match status" value="2"/>
</dbReference>
<dbReference type="Gene3D" id="1.10.10.820">
    <property type="match status" value="1"/>
</dbReference>
<dbReference type="GO" id="GO:0030048">
    <property type="term" value="P:actin filament-based movement"/>
    <property type="evidence" value="ECO:0007669"/>
    <property type="project" value="InterPro"/>
</dbReference>
<evidence type="ECO:0000256" key="11">
    <source>
        <dbReference type="ARBA" id="ARBA00023054"/>
    </source>
</evidence>
<keyword evidence="12 14" id="KW-0518">Myosin</keyword>
<feature type="compositionally biased region" description="Polar residues" evidence="15">
    <location>
        <begin position="1944"/>
        <end position="1959"/>
    </location>
</feature>
<dbReference type="GO" id="GO:0005737">
    <property type="term" value="C:cytoplasm"/>
    <property type="evidence" value="ECO:0007669"/>
    <property type="project" value="UniProtKB-SubCell"/>
</dbReference>
<dbReference type="InterPro" id="IPR036961">
    <property type="entry name" value="Kinesin_motor_dom_sf"/>
</dbReference>
<evidence type="ECO:0000256" key="5">
    <source>
        <dbReference type="ARBA" id="ARBA00022723"/>
    </source>
</evidence>
<dbReference type="InterPro" id="IPR001609">
    <property type="entry name" value="Myosin_head_motor_dom-like"/>
</dbReference>
<feature type="compositionally biased region" description="Low complexity" evidence="15">
    <location>
        <begin position="1072"/>
        <end position="1108"/>
    </location>
</feature>
<evidence type="ECO:0000256" key="3">
    <source>
        <dbReference type="ARBA" id="ARBA00022468"/>
    </source>
</evidence>
<dbReference type="CDD" id="cd20884">
    <property type="entry name" value="C1_Myosin-IXb"/>
    <property type="match status" value="1"/>
</dbReference>
<dbReference type="GO" id="GO:0030027">
    <property type="term" value="C:lamellipodium"/>
    <property type="evidence" value="ECO:0007669"/>
    <property type="project" value="TreeGrafter"/>
</dbReference>
<evidence type="ECO:0000256" key="14">
    <source>
        <dbReference type="PROSITE-ProRule" id="PRU00782"/>
    </source>
</evidence>
<dbReference type="Pfam" id="PF00788">
    <property type="entry name" value="RA"/>
    <property type="match status" value="1"/>
</dbReference>
<dbReference type="SMART" id="SM00242">
    <property type="entry name" value="MYSc"/>
    <property type="match status" value="1"/>
</dbReference>
<dbReference type="Gene3D" id="3.40.850.10">
    <property type="entry name" value="Kinesin motor domain"/>
    <property type="match status" value="2"/>
</dbReference>
<comment type="caution">
    <text evidence="20">The sequence shown here is derived from an EMBL/GenBank/DDBJ whole genome shotgun (WGS) entry which is preliminary data.</text>
</comment>
<feature type="region of interest" description="Disordered" evidence="15">
    <location>
        <begin position="1618"/>
        <end position="1638"/>
    </location>
</feature>
<dbReference type="SUPFAM" id="SSF48350">
    <property type="entry name" value="GTPase activation domain, GAP"/>
    <property type="match status" value="1"/>
</dbReference>
<keyword evidence="21" id="KW-1185">Reference proteome</keyword>
<keyword evidence="5" id="KW-0479">Metal-binding</keyword>
<gene>
    <name evidence="20" type="primary">Myo9b</name>
    <name evidence="20" type="ORF">TACRUB_R14540</name>
</gene>
<evidence type="ECO:0000259" key="18">
    <source>
        <dbReference type="PROSITE" id="PS50238"/>
    </source>
</evidence>
<dbReference type="GO" id="GO:0016887">
    <property type="term" value="F:ATP hydrolysis activity"/>
    <property type="evidence" value="ECO:0007669"/>
    <property type="project" value="TreeGrafter"/>
</dbReference>
<evidence type="ECO:0000259" key="19">
    <source>
        <dbReference type="PROSITE" id="PS51456"/>
    </source>
</evidence>
<feature type="compositionally biased region" description="Basic and acidic residues" evidence="15">
    <location>
        <begin position="1120"/>
        <end position="1146"/>
    </location>
</feature>
<feature type="compositionally biased region" description="Basic residues" evidence="15">
    <location>
        <begin position="1315"/>
        <end position="1324"/>
    </location>
</feature>
<dbReference type="Gene3D" id="1.10.555.10">
    <property type="entry name" value="Rho GTPase activation protein"/>
    <property type="match status" value="1"/>
</dbReference>
<dbReference type="PROSITE" id="PS00479">
    <property type="entry name" value="ZF_DAG_PE_1"/>
    <property type="match status" value="1"/>
</dbReference>
<keyword evidence="13 14" id="KW-0505">Motor protein</keyword>
<protein>
    <submittedName>
        <fullName evidence="20">MYO9B protein</fullName>
    </submittedName>
</protein>
<feature type="compositionally biased region" description="Polar residues" evidence="15">
    <location>
        <begin position="1238"/>
        <end position="1253"/>
    </location>
</feature>
<dbReference type="FunFam" id="3.40.850.10:FF:000008">
    <property type="entry name" value="Putative unconventional myosin-IXa"/>
    <property type="match status" value="1"/>
</dbReference>
<dbReference type="CDD" id="cd17217">
    <property type="entry name" value="RA_Myosin-IXb"/>
    <property type="match status" value="1"/>
</dbReference>
<dbReference type="GO" id="GO:0008270">
    <property type="term" value="F:zinc ion binding"/>
    <property type="evidence" value="ECO:0007669"/>
    <property type="project" value="UniProtKB-KW"/>
</dbReference>
<dbReference type="CDD" id="cd04407">
    <property type="entry name" value="RhoGAP_myosin_IXB"/>
    <property type="match status" value="1"/>
</dbReference>
<accession>A0A7K4WWP2</accession>
<dbReference type="PROSITE" id="PS50200">
    <property type="entry name" value="RA"/>
    <property type="match status" value="1"/>
</dbReference>
<feature type="compositionally biased region" description="Basic and acidic residues" evidence="15">
    <location>
        <begin position="1040"/>
        <end position="1070"/>
    </location>
</feature>
<feature type="compositionally biased region" description="Basic and acidic residues" evidence="15">
    <location>
        <begin position="1282"/>
        <end position="1298"/>
    </location>
</feature>
<evidence type="ECO:0000256" key="8">
    <source>
        <dbReference type="ARBA" id="ARBA00022771"/>
    </source>
</evidence>
<feature type="region of interest" description="Disordered" evidence="15">
    <location>
        <begin position="1040"/>
        <end position="1258"/>
    </location>
</feature>
<dbReference type="PROSITE" id="PS51456">
    <property type="entry name" value="MYOSIN_MOTOR"/>
    <property type="match status" value="1"/>
</dbReference>
<feature type="region of interest" description="Disordered" evidence="15">
    <location>
        <begin position="1991"/>
        <end position="2035"/>
    </location>
</feature>
<sequence length="2035" mass="232172">MSVKDADSAVCQAKAAYNLQIYPQLSTESAPCCKVTATKDSTSSDVIKDVISILNLDVSKHYVLVEVKESGGEEWVLDINDSPVHRVLLWPRRAQDEHPQKDGYYFLLQERNTDGTIKYVQMQLLSEETDARRLVERGFLPWHQEDFDDLCNLPNLTETTLLENLKCRFLKHRIYTYAGSILIAINPFKFLPIYNPKYVKMYENHQLGKLEPHIFAIADVAYHTMLKKHVNQCIVISGESGSGKTQSTNFLIHCLTALSQKGYASGVERTILGAGPVLEAFGNAKTAHNNNSSRFGKFIQVNYLENGIVRGAVVEKYLLEKSRLVSQEKDERNYHVFYYLLLGVNEEERKEFHLKQPEDYFYLNQHNLKIEDGEDLRHEFERLKQAMEMVGFLSATKKQIFSVLSAILYLGNVTYKKKATGRDEGLDVGPPEVLDILSQLLKVKREILVEVLTKRKTVTANDKLILPYSLNEAITARDSMAKSLYSALFDWIVLRINHALLNKKDMEESVTCLSIGVLDIFGFEDFETNSFEQFCINYANEQLQYYFNQHIFKLEQEEYKSEGITWHNIDYTDNVACIHLISKKPTGLFYLLDEESNFPHATNQTLLAKFKQQHEENKFFVGTPVMEPAFIIRHFAGKVKYHIKDFREKNMDYMRPDIVALLRGSDSAFVRELIGMDPVAVFRWAVLRAAVRAMAVLAEGGRQRAQKNAGVVRQGPRVPLAELQRSNTPVEKVYRDMHEQIIATIKGLPWQGGDPCKLLRSLSRLQHPSHFMKSRGVKQKQIIPKNLLDSKSLKLIVSMTLHDRTTKSLLHLHKKKKPPSISAQFQNSLNKLLETLGRAEPFFIRCIRSNAEKKEMLFDENLVLQQLRYTGMLETVRIRRSGYSAKYTFQEFIDQFQVLLPKDAKASKEDICAYLNKLKLNESYYQIGKTKVFMKEAERQILQDTLHKEVIRKIILLQSWLRMVLERRRFLRTRQAAVVLQACWRSRCVRMALQRNNAAIEIQAAWRRYRQRKRFLQHRSRICLLQALVRGHLTRKRYQEMAVERQKAEEKQREMQKDEDREDDKGKNEQTESQASNEQAEGQAQNEQAESLVASENLNSSENLSSSEKATLPQKNTTEGWEKVTSSREKRESRRQRGLEHNDLQNKHVLLSFEGPSSLCLEEQTTSEEALETVPVPKKSTAQDDTVPQGSSEEEKSPSEEKALSDTPQSSEIKESGSAPEQPPVSEEGDVAADKTRTQGNQSNQIKGSQSFTCPERPTNLALNLHNVLSATGSFRSPSDTWADKNKRLGQRAAKDLDSPTSTIQRYVDNPEKLKYKREKWKGKRQSDAGQNDVLSQSLDGRTRADKSPQDQLEKKGSSASLSDLSTLAQTVAMIQQSPDTIEEEKGTKKYPVQKKPSDHLPALDTAVPVQAASQQGDAKSAFKSPLRRLLGKKPDKKIPKESSDVIEEGDGLSLVSCVLFTDTGGTQKASEASSGQPGRPQAGKEISKAKKNRTIKISKISSVSQNWRASMVREIANANELKHLDEFLLNKINDLRSQKSGVECLFFEATEKFRGNIKTMYSAPNGQIHVGYKDLVENYQLLLTNLAQKREEKEIKLVLNLFQSLLDEFIRGYTKKEESEQPKQTKAQKKKRKQDRAIEEHNGHVFTNYQVSIRQSCEHCSSYIWPMEKACLCSVCKLTCHKKCMSKIQSSCTSCGKKNEQDAEPRHFGVSVSSLTSERNSVPVVMEKLLEYVEMHGLYTEGIYRKSGSANRMKELKQLLQADPNSVKLENYPIHTITGILKQWLRELPDPLMTSAQYNDFLRAVELPEKQEQLCAIYSVLEQLPQANHNTLERLIFHLVKVALIEDVNRMSPNALAIVFAPCLLRCPDTSDPLTSMKDVSKTTMCVEMLIKEQIRKYKIKMDEINQLEAAETIAFRRLSLLRQNTLWPVKLGFSSPYEGKLSKSSQVKGNDSGTSELDSVHEDEEVSEANNREKEILIDRIQSIKEEKEDITYRLPELDQRGSDEENVDSETSASTESLLEDRTGRMDTEGQY</sequence>
<feature type="non-terminal residue" evidence="20">
    <location>
        <position position="2035"/>
    </location>
</feature>
<evidence type="ECO:0000256" key="13">
    <source>
        <dbReference type="ARBA" id="ARBA00023175"/>
    </source>
</evidence>
<dbReference type="SUPFAM" id="SSF54236">
    <property type="entry name" value="Ubiquitin-like"/>
    <property type="match status" value="1"/>
</dbReference>
<evidence type="ECO:0000259" key="16">
    <source>
        <dbReference type="PROSITE" id="PS50081"/>
    </source>
</evidence>
<evidence type="ECO:0000259" key="17">
    <source>
        <dbReference type="PROSITE" id="PS50200"/>
    </source>
</evidence>
<keyword evidence="14" id="KW-0009">Actin-binding</keyword>
<dbReference type="GO" id="GO:0072673">
    <property type="term" value="P:lamellipodium morphogenesis"/>
    <property type="evidence" value="ECO:0007669"/>
    <property type="project" value="TreeGrafter"/>
</dbReference>
<feature type="non-terminal residue" evidence="20">
    <location>
        <position position="1"/>
    </location>
</feature>
<dbReference type="GO" id="GO:0007266">
    <property type="term" value="P:Rho protein signal transduction"/>
    <property type="evidence" value="ECO:0007669"/>
    <property type="project" value="InterPro"/>
</dbReference>
<evidence type="ECO:0000256" key="9">
    <source>
        <dbReference type="ARBA" id="ARBA00022833"/>
    </source>
</evidence>
<dbReference type="PROSITE" id="PS50238">
    <property type="entry name" value="RHOGAP"/>
    <property type="match status" value="1"/>
</dbReference>
<keyword evidence="10 14" id="KW-0067">ATP-binding</keyword>
<dbReference type="PRINTS" id="PR00193">
    <property type="entry name" value="MYOSINHEAVY"/>
</dbReference>
<feature type="compositionally biased region" description="Basic and acidic residues" evidence="15">
    <location>
        <begin position="1991"/>
        <end position="2006"/>
    </location>
</feature>
<dbReference type="SMART" id="SM00324">
    <property type="entry name" value="RhoGAP"/>
    <property type="match status" value="1"/>
</dbReference>
<keyword evidence="4" id="KW-0963">Cytoplasm</keyword>
<feature type="domain" description="Myosin motor" evidence="19">
    <location>
        <begin position="145"/>
        <end position="947"/>
    </location>
</feature>
<keyword evidence="7 14" id="KW-0547">Nucleotide-binding</keyword>
<dbReference type="GO" id="GO:0005524">
    <property type="term" value="F:ATP binding"/>
    <property type="evidence" value="ECO:0007669"/>
    <property type="project" value="UniProtKB-UniRule"/>
</dbReference>
<feature type="domain" description="Phorbol-ester/DAG-type" evidence="16">
    <location>
        <begin position="1644"/>
        <end position="1693"/>
    </location>
</feature>
<proteinExistence type="inferred from homology"/>
<dbReference type="Gene3D" id="3.30.60.20">
    <property type="match status" value="1"/>
</dbReference>
<evidence type="ECO:0000256" key="4">
    <source>
        <dbReference type="ARBA" id="ARBA00022490"/>
    </source>
</evidence>
<dbReference type="InterPro" id="IPR000159">
    <property type="entry name" value="RA_dom"/>
</dbReference>
<comment type="similarity">
    <text evidence="2 14">Belongs to the TRAFAC class myosin-kinesin ATPase superfamily. Myosin family.</text>
</comment>
<organism evidence="20 21">
    <name type="scientific">Tachuris rubrigastra</name>
    <dbReference type="NCBI Taxonomy" id="495162"/>
    <lineage>
        <taxon>Eukaryota</taxon>
        <taxon>Metazoa</taxon>
        <taxon>Chordata</taxon>
        <taxon>Craniata</taxon>
        <taxon>Vertebrata</taxon>
        <taxon>Euteleostomi</taxon>
        <taxon>Archelosauria</taxon>
        <taxon>Archosauria</taxon>
        <taxon>Dinosauria</taxon>
        <taxon>Saurischia</taxon>
        <taxon>Theropoda</taxon>
        <taxon>Coelurosauria</taxon>
        <taxon>Aves</taxon>
        <taxon>Neognathae</taxon>
        <taxon>Neoaves</taxon>
        <taxon>Telluraves</taxon>
        <taxon>Australaves</taxon>
        <taxon>Passeriformes</taxon>
        <taxon>Tyrannidae</taxon>
        <taxon>Tachuris</taxon>
    </lineage>
</organism>
<dbReference type="Gene3D" id="1.20.5.190">
    <property type="match status" value="2"/>
</dbReference>
<dbReference type="SMART" id="SM00109">
    <property type="entry name" value="C1"/>
    <property type="match status" value="1"/>
</dbReference>
<dbReference type="InterPro" id="IPR002219">
    <property type="entry name" value="PKC_DAG/PE"/>
</dbReference>
<dbReference type="InterPro" id="IPR046987">
    <property type="entry name" value="Myo9"/>
</dbReference>
<dbReference type="SUPFAM" id="SSF57889">
    <property type="entry name" value="Cysteine-rich domain"/>
    <property type="match status" value="1"/>
</dbReference>
<feature type="compositionally biased region" description="Basic and acidic residues" evidence="15">
    <location>
        <begin position="1193"/>
        <end position="1204"/>
    </location>
</feature>
<dbReference type="SMART" id="SM00015">
    <property type="entry name" value="IQ"/>
    <property type="match status" value="4"/>
</dbReference>
<dbReference type="CDD" id="cd01385">
    <property type="entry name" value="MYSc_Myo9"/>
    <property type="match status" value="1"/>
</dbReference>
<feature type="region of interest" description="Actin-binding" evidence="14">
    <location>
        <begin position="829"/>
        <end position="851"/>
    </location>
</feature>
<dbReference type="FunFam" id="1.20.58.530:FF:000005">
    <property type="entry name" value="unconventional myosin-IXa isoform X1"/>
    <property type="match status" value="1"/>
</dbReference>
<feature type="compositionally biased region" description="Polar residues" evidence="15">
    <location>
        <begin position="1467"/>
        <end position="1477"/>
    </location>
</feature>
<dbReference type="Pfam" id="PF00620">
    <property type="entry name" value="RhoGAP"/>
    <property type="match status" value="1"/>
</dbReference>
<dbReference type="PANTHER" id="PTHR46184:SF2">
    <property type="entry name" value="UNCONVENTIONAL MYOSIN-IXB"/>
    <property type="match status" value="1"/>
</dbReference>